<dbReference type="GO" id="GO:0004180">
    <property type="term" value="F:carboxypeptidase activity"/>
    <property type="evidence" value="ECO:0007669"/>
    <property type="project" value="UniProtKB-KW"/>
</dbReference>
<dbReference type="InterPro" id="IPR000667">
    <property type="entry name" value="Peptidase_S13"/>
</dbReference>
<dbReference type="Pfam" id="PF02113">
    <property type="entry name" value="Peptidase_S13"/>
    <property type="match status" value="2"/>
</dbReference>
<dbReference type="PRINTS" id="PR00922">
    <property type="entry name" value="DADACBPTASE3"/>
</dbReference>
<evidence type="ECO:0000313" key="5">
    <source>
        <dbReference type="Proteomes" id="UP000612352"/>
    </source>
</evidence>
<feature type="compositionally biased region" description="Basic and acidic residues" evidence="3">
    <location>
        <begin position="52"/>
        <end position="61"/>
    </location>
</feature>
<dbReference type="EMBL" id="JAEDAJ010000016">
    <property type="protein sequence ID" value="MBK0332986.1"/>
    <property type="molecule type" value="Genomic_DNA"/>
</dbReference>
<proteinExistence type="inferred from homology"/>
<dbReference type="PANTHER" id="PTHR30023">
    <property type="entry name" value="D-ALANYL-D-ALANINE CARBOXYPEPTIDASE"/>
    <property type="match status" value="1"/>
</dbReference>
<dbReference type="PANTHER" id="PTHR30023:SF0">
    <property type="entry name" value="PENICILLIN-SENSITIVE CARBOXYPEPTIDASE A"/>
    <property type="match status" value="1"/>
</dbReference>
<accession>A0ABS1BEA3</accession>
<sequence length="473" mass="49047">MRTEKLWRAIAITLCAAVPVSFYVVGDLTDAFPGVLTLSTEHQGENAGPRAQGEDYDREQADPIVPTPATASTRDADEDLAGRLASHAKDPVIDGGLSYSVVDADSGDVIAERDADTARVPASTLKLLTASALLRSVDGDQRLTTHAVLDGRTLTLVGEGDMTLTRERVDALAKDAAKLAKKNGQDQVALRLDTSALPGGENPAWGDNGRAGGWVTPTAALAVDEGWLDGEQYGRKSADPAGDAAKLFAKDLEKHGLKVSGGADAHVEGAKAPEVGGDVVEVATRSAPLTDIVQHALQTSDNTIAELMAHLTARAQGLEPTPKNAAKAVDTEVRSLADELGVPEKDLEELVIRDGSGLSTGDRVPPRLLSAILGEVASGGAPQLEPLLYDVPIAGLTGTLEERFGAKGVAGARGTVRGKTGYLAGTSALAGVTVLPDGRTVVFDIVVHGFDGADADKAKAAVDDVAYELARRT</sequence>
<evidence type="ECO:0000256" key="2">
    <source>
        <dbReference type="ARBA" id="ARBA00022801"/>
    </source>
</evidence>
<name>A0ABS1BEA3_9MICO</name>
<dbReference type="Proteomes" id="UP000612352">
    <property type="component" value="Unassembled WGS sequence"/>
</dbReference>
<organism evidence="4 5">
    <name type="scientific">Brachybacterium halotolerans</name>
    <dbReference type="NCBI Taxonomy" id="2795215"/>
    <lineage>
        <taxon>Bacteria</taxon>
        <taxon>Bacillati</taxon>
        <taxon>Actinomycetota</taxon>
        <taxon>Actinomycetes</taxon>
        <taxon>Micrococcales</taxon>
        <taxon>Dermabacteraceae</taxon>
        <taxon>Brachybacterium</taxon>
    </lineage>
</organism>
<dbReference type="Gene3D" id="3.40.710.10">
    <property type="entry name" value="DD-peptidase/beta-lactamase superfamily"/>
    <property type="match status" value="2"/>
</dbReference>
<dbReference type="RefSeq" id="WP_200503872.1">
    <property type="nucleotide sequence ID" value="NZ_JAEDAJ010000016.1"/>
</dbReference>
<evidence type="ECO:0000256" key="1">
    <source>
        <dbReference type="ARBA" id="ARBA00006096"/>
    </source>
</evidence>
<protein>
    <submittedName>
        <fullName evidence="4">D-alanyl-D-alanine carboxypeptidase</fullName>
    </submittedName>
</protein>
<gene>
    <name evidence="4" type="ORF">I8D64_16410</name>
</gene>
<evidence type="ECO:0000256" key="3">
    <source>
        <dbReference type="SAM" id="MobiDB-lite"/>
    </source>
</evidence>
<dbReference type="InterPro" id="IPR012338">
    <property type="entry name" value="Beta-lactam/transpept-like"/>
</dbReference>
<keyword evidence="5" id="KW-1185">Reference proteome</keyword>
<comment type="caution">
    <text evidence="4">The sequence shown here is derived from an EMBL/GenBank/DDBJ whole genome shotgun (WGS) entry which is preliminary data.</text>
</comment>
<reference evidence="4 5" key="1">
    <citation type="submission" date="2020-12" db="EMBL/GenBank/DDBJ databases">
        <title>Brachybacterium sp. MASK1Z-5, whole genome shotgun sequence.</title>
        <authorList>
            <person name="Tuo L."/>
        </authorList>
    </citation>
    <scope>NUCLEOTIDE SEQUENCE [LARGE SCALE GENOMIC DNA]</scope>
    <source>
        <strain evidence="4 5">MASK1Z-5</strain>
    </source>
</reference>
<evidence type="ECO:0000313" key="4">
    <source>
        <dbReference type="EMBL" id="MBK0332986.1"/>
    </source>
</evidence>
<comment type="similarity">
    <text evidence="1">Belongs to the peptidase S13 family.</text>
</comment>
<keyword evidence="4" id="KW-0121">Carboxypeptidase</keyword>
<keyword evidence="2" id="KW-0378">Hydrolase</keyword>
<keyword evidence="4" id="KW-0645">Protease</keyword>
<feature type="region of interest" description="Disordered" evidence="3">
    <location>
        <begin position="40"/>
        <end position="74"/>
    </location>
</feature>
<dbReference type="SUPFAM" id="SSF56601">
    <property type="entry name" value="beta-lactamase/transpeptidase-like"/>
    <property type="match status" value="1"/>
</dbReference>